<dbReference type="GO" id="GO:0006260">
    <property type="term" value="P:DNA replication"/>
    <property type="evidence" value="ECO:0007669"/>
    <property type="project" value="UniProtKB-KW"/>
</dbReference>
<keyword evidence="10" id="KW-0742">SOS response</keyword>
<evidence type="ECO:0000313" key="13">
    <source>
        <dbReference type="Proteomes" id="UP000867740"/>
    </source>
</evidence>
<evidence type="ECO:0000256" key="9">
    <source>
        <dbReference type="ARBA" id="ARBA00023204"/>
    </source>
</evidence>
<keyword evidence="7 12" id="KW-0238">DNA-binding</keyword>
<dbReference type="SUPFAM" id="SSF46785">
    <property type="entry name" value="Winged helix' DNA-binding domain"/>
    <property type="match status" value="1"/>
</dbReference>
<evidence type="ECO:0000259" key="11">
    <source>
        <dbReference type="Pfam" id="PF01726"/>
    </source>
</evidence>
<keyword evidence="2" id="KW-0235">DNA replication</keyword>
<dbReference type="EMBL" id="DACSUM010000036">
    <property type="protein sequence ID" value="HAT3583508.1"/>
    <property type="molecule type" value="Genomic_DNA"/>
</dbReference>
<dbReference type="GO" id="GO:0006281">
    <property type="term" value="P:DNA repair"/>
    <property type="evidence" value="ECO:0007669"/>
    <property type="project" value="UniProtKB-KW"/>
</dbReference>
<dbReference type="Proteomes" id="UP000867740">
    <property type="component" value="Unassembled WGS sequence"/>
</dbReference>
<keyword evidence="3" id="KW-0227">DNA damage</keyword>
<organism evidence="12 13">
    <name type="scientific">Kluyvera intermedia</name>
    <name type="common">Enterobacter intermedius</name>
    <dbReference type="NCBI Taxonomy" id="61648"/>
    <lineage>
        <taxon>Bacteria</taxon>
        <taxon>Pseudomonadati</taxon>
        <taxon>Pseudomonadota</taxon>
        <taxon>Gammaproteobacteria</taxon>
        <taxon>Enterobacterales</taxon>
        <taxon>Enterobacteriaceae</taxon>
        <taxon>Kluyvera</taxon>
    </lineage>
</organism>
<keyword evidence="1" id="KW-0678">Repressor</keyword>
<dbReference type="GO" id="GO:0006508">
    <property type="term" value="P:proteolysis"/>
    <property type="evidence" value="ECO:0007669"/>
    <property type="project" value="InterPro"/>
</dbReference>
<proteinExistence type="predicted"/>
<evidence type="ECO:0000256" key="3">
    <source>
        <dbReference type="ARBA" id="ARBA00022763"/>
    </source>
</evidence>
<evidence type="ECO:0000256" key="10">
    <source>
        <dbReference type="ARBA" id="ARBA00023236"/>
    </source>
</evidence>
<keyword evidence="9" id="KW-0234">DNA repair</keyword>
<dbReference type="GO" id="GO:0004252">
    <property type="term" value="F:serine-type endopeptidase activity"/>
    <property type="evidence" value="ECO:0007669"/>
    <property type="project" value="InterPro"/>
</dbReference>
<accession>A0A9P3WFT9</accession>
<dbReference type="PANTHER" id="PTHR33516">
    <property type="entry name" value="LEXA REPRESSOR"/>
    <property type="match status" value="1"/>
</dbReference>
<dbReference type="InterPro" id="IPR036390">
    <property type="entry name" value="WH_DNA-bd_sf"/>
</dbReference>
<sequence length="130" mass="14357">MAHTTSKSEHPLADTREDAVGLLLLQNLTPRQQEVYDLLLFYIRQHGYPPTMKELAGLIGVRSVNAVAEHLKALERKGLINQVRGAARGITIVGNKEPVLAVQLLNALLNHEPGARARAEEFVRLYEGGQ</sequence>
<feature type="domain" description="LexA repressor DNA-binding" evidence="11">
    <location>
        <begin position="26"/>
        <end position="89"/>
    </location>
</feature>
<keyword evidence="5" id="KW-0068">Autocatalytic cleavage</keyword>
<gene>
    <name evidence="12" type="ORF">I8531_003850</name>
</gene>
<dbReference type="Pfam" id="PF01726">
    <property type="entry name" value="LexA_DNA_bind"/>
    <property type="match status" value="1"/>
</dbReference>
<evidence type="ECO:0000256" key="7">
    <source>
        <dbReference type="ARBA" id="ARBA00023125"/>
    </source>
</evidence>
<reference evidence="12" key="1">
    <citation type="journal article" date="2018" name="Genome Biol.">
        <title>SKESA: strategic k-mer extension for scrupulous assemblies.</title>
        <authorList>
            <person name="Souvorov A."/>
            <person name="Agarwala R."/>
            <person name="Lipman D.J."/>
        </authorList>
    </citation>
    <scope>NUCLEOTIDE SEQUENCE</scope>
    <source>
        <strain evidence="12">CAVp300</strain>
    </source>
</reference>
<dbReference type="FunFam" id="1.10.10.10:FF:000009">
    <property type="entry name" value="LexA repressor"/>
    <property type="match status" value="1"/>
</dbReference>
<name>A0A9P3WFT9_KLUIN</name>
<evidence type="ECO:0000256" key="8">
    <source>
        <dbReference type="ARBA" id="ARBA00023163"/>
    </source>
</evidence>
<dbReference type="PANTHER" id="PTHR33516:SF2">
    <property type="entry name" value="LEXA REPRESSOR-RELATED"/>
    <property type="match status" value="1"/>
</dbReference>
<protein>
    <submittedName>
        <fullName evidence="12">DNA-binding protein</fullName>
    </submittedName>
</protein>
<comment type="caution">
    <text evidence="12">The sequence shown here is derived from an EMBL/GenBank/DDBJ whole genome shotgun (WGS) entry which is preliminary data.</text>
</comment>
<evidence type="ECO:0000256" key="6">
    <source>
        <dbReference type="ARBA" id="ARBA00023015"/>
    </source>
</evidence>
<reference evidence="12" key="2">
    <citation type="submission" date="2020-10" db="EMBL/GenBank/DDBJ databases">
        <authorList>
            <consortium name="NCBI Pathogen Detection Project"/>
        </authorList>
    </citation>
    <scope>NUCLEOTIDE SEQUENCE</scope>
    <source>
        <strain evidence="12">CAVp300</strain>
    </source>
</reference>
<evidence type="ECO:0000256" key="4">
    <source>
        <dbReference type="ARBA" id="ARBA00022801"/>
    </source>
</evidence>
<evidence type="ECO:0000256" key="5">
    <source>
        <dbReference type="ARBA" id="ARBA00022813"/>
    </source>
</evidence>
<keyword evidence="6" id="KW-0805">Transcription regulation</keyword>
<dbReference type="GO" id="GO:0009432">
    <property type="term" value="P:SOS response"/>
    <property type="evidence" value="ECO:0007669"/>
    <property type="project" value="UniProtKB-KW"/>
</dbReference>
<dbReference type="InterPro" id="IPR006199">
    <property type="entry name" value="LexA_DNA-bd_dom"/>
</dbReference>
<dbReference type="GO" id="GO:0003677">
    <property type="term" value="F:DNA binding"/>
    <property type="evidence" value="ECO:0007669"/>
    <property type="project" value="UniProtKB-KW"/>
</dbReference>
<dbReference type="RefSeq" id="WP_052958817.1">
    <property type="nucleotide sequence ID" value="NZ_CABMNU010000005.1"/>
</dbReference>
<keyword evidence="4" id="KW-0378">Hydrolase</keyword>
<evidence type="ECO:0000256" key="2">
    <source>
        <dbReference type="ARBA" id="ARBA00022705"/>
    </source>
</evidence>
<dbReference type="InterPro" id="IPR050077">
    <property type="entry name" value="LexA_repressor"/>
</dbReference>
<evidence type="ECO:0000313" key="12">
    <source>
        <dbReference type="EMBL" id="HAT3583508.1"/>
    </source>
</evidence>
<evidence type="ECO:0000256" key="1">
    <source>
        <dbReference type="ARBA" id="ARBA00022491"/>
    </source>
</evidence>
<keyword evidence="8" id="KW-0804">Transcription</keyword>
<dbReference type="AlphaFoldDB" id="A0A9P3WFT9"/>
<dbReference type="InterPro" id="IPR036388">
    <property type="entry name" value="WH-like_DNA-bd_sf"/>
</dbReference>
<dbReference type="Gene3D" id="1.10.10.10">
    <property type="entry name" value="Winged helix-like DNA-binding domain superfamily/Winged helix DNA-binding domain"/>
    <property type="match status" value="1"/>
</dbReference>